<reference evidence="2" key="1">
    <citation type="submission" date="2020-05" db="EMBL/GenBank/DDBJ databases">
        <authorList>
            <person name="Chiriac C."/>
            <person name="Salcher M."/>
            <person name="Ghai R."/>
            <person name="Kavagutti S V."/>
        </authorList>
    </citation>
    <scope>NUCLEOTIDE SEQUENCE</scope>
</reference>
<name>A0A6J7DLL1_9ZZZZ</name>
<dbReference type="EMBL" id="CAFBLV010000110">
    <property type="protein sequence ID" value="CAB4871396.1"/>
    <property type="molecule type" value="Genomic_DNA"/>
</dbReference>
<feature type="compositionally biased region" description="Polar residues" evidence="1">
    <location>
        <begin position="8"/>
        <end position="17"/>
    </location>
</feature>
<feature type="region of interest" description="Disordered" evidence="1">
    <location>
        <begin position="1"/>
        <end position="27"/>
    </location>
</feature>
<evidence type="ECO:0000313" key="2">
    <source>
        <dbReference type="EMBL" id="CAB4871396.1"/>
    </source>
</evidence>
<accession>A0A6J7DLL1</accession>
<organism evidence="2">
    <name type="scientific">freshwater metagenome</name>
    <dbReference type="NCBI Taxonomy" id="449393"/>
    <lineage>
        <taxon>unclassified sequences</taxon>
        <taxon>metagenomes</taxon>
        <taxon>ecological metagenomes</taxon>
    </lineage>
</organism>
<sequence length="70" mass="7107">MQPPLTEPTASPSSVTSMEAPAGLGADRQVRTTVAIAALPPWSMAVTNSLSTSRTGLLSRIPCSGARGTP</sequence>
<gene>
    <name evidence="2" type="ORF">UFOPK3425_00653</name>
</gene>
<feature type="compositionally biased region" description="Low complexity" evidence="1">
    <location>
        <begin position="50"/>
        <end position="60"/>
    </location>
</feature>
<proteinExistence type="predicted"/>
<protein>
    <submittedName>
        <fullName evidence="2">Unannotated protein</fullName>
    </submittedName>
</protein>
<dbReference type="AlphaFoldDB" id="A0A6J7DLL1"/>
<evidence type="ECO:0000256" key="1">
    <source>
        <dbReference type="SAM" id="MobiDB-lite"/>
    </source>
</evidence>
<feature type="region of interest" description="Disordered" evidence="1">
    <location>
        <begin position="50"/>
        <end position="70"/>
    </location>
</feature>